<protein>
    <submittedName>
        <fullName evidence="7">MFS family permease</fullName>
    </submittedName>
</protein>
<feature type="transmembrane region" description="Helical" evidence="6">
    <location>
        <begin position="363"/>
        <end position="381"/>
    </location>
</feature>
<comment type="subcellular location">
    <subcellularLocation>
        <location evidence="1">Cell membrane</location>
        <topology evidence="1">Multi-pass membrane protein</topology>
    </subcellularLocation>
</comment>
<keyword evidence="2" id="KW-1003">Cell membrane</keyword>
<dbReference type="PANTHER" id="PTHR23513">
    <property type="entry name" value="INTEGRAL MEMBRANE EFFLUX PROTEIN-RELATED"/>
    <property type="match status" value="1"/>
</dbReference>
<evidence type="ECO:0000256" key="4">
    <source>
        <dbReference type="ARBA" id="ARBA00022989"/>
    </source>
</evidence>
<feature type="transmembrane region" description="Helical" evidence="6">
    <location>
        <begin position="239"/>
        <end position="261"/>
    </location>
</feature>
<keyword evidence="4 6" id="KW-1133">Transmembrane helix</keyword>
<name>A0ABT9W5E2_9BACI</name>
<evidence type="ECO:0000313" key="8">
    <source>
        <dbReference type="Proteomes" id="UP001235840"/>
    </source>
</evidence>
<dbReference type="RefSeq" id="WP_307398202.1">
    <property type="nucleotide sequence ID" value="NZ_BAAADK010000040.1"/>
</dbReference>
<feature type="transmembrane region" description="Helical" evidence="6">
    <location>
        <begin position="41"/>
        <end position="61"/>
    </location>
</feature>
<accession>A0ABT9W5E2</accession>
<feature type="transmembrane region" description="Helical" evidence="6">
    <location>
        <begin position="387"/>
        <end position="411"/>
    </location>
</feature>
<dbReference type="Proteomes" id="UP001235840">
    <property type="component" value="Unassembled WGS sequence"/>
</dbReference>
<evidence type="ECO:0000256" key="1">
    <source>
        <dbReference type="ARBA" id="ARBA00004651"/>
    </source>
</evidence>
<dbReference type="SUPFAM" id="SSF103473">
    <property type="entry name" value="MFS general substrate transporter"/>
    <property type="match status" value="1"/>
</dbReference>
<feature type="transmembrane region" description="Helical" evidence="6">
    <location>
        <begin position="273"/>
        <end position="295"/>
    </location>
</feature>
<dbReference type="Pfam" id="PF07690">
    <property type="entry name" value="MFS_1"/>
    <property type="match status" value="1"/>
</dbReference>
<dbReference type="PANTHER" id="PTHR23513:SF6">
    <property type="entry name" value="MAJOR FACILITATOR SUPERFAMILY ASSOCIATED DOMAIN-CONTAINING PROTEIN"/>
    <property type="match status" value="1"/>
</dbReference>
<evidence type="ECO:0000256" key="5">
    <source>
        <dbReference type="ARBA" id="ARBA00023136"/>
    </source>
</evidence>
<evidence type="ECO:0000256" key="3">
    <source>
        <dbReference type="ARBA" id="ARBA00022692"/>
    </source>
</evidence>
<feature type="transmembrane region" description="Helical" evidence="6">
    <location>
        <begin position="168"/>
        <end position="188"/>
    </location>
</feature>
<reference evidence="7 8" key="1">
    <citation type="submission" date="2023-07" db="EMBL/GenBank/DDBJ databases">
        <title>Genomic Encyclopedia of Type Strains, Phase IV (KMG-IV): sequencing the most valuable type-strain genomes for metagenomic binning, comparative biology and taxonomic classification.</title>
        <authorList>
            <person name="Goeker M."/>
        </authorList>
    </citation>
    <scope>NUCLEOTIDE SEQUENCE [LARGE SCALE GENOMIC DNA]</scope>
    <source>
        <strain evidence="7 8">DSM 12751</strain>
    </source>
</reference>
<organism evidence="7 8">
    <name type="scientific">Caldalkalibacillus horti</name>
    <dbReference type="NCBI Taxonomy" id="77523"/>
    <lineage>
        <taxon>Bacteria</taxon>
        <taxon>Bacillati</taxon>
        <taxon>Bacillota</taxon>
        <taxon>Bacilli</taxon>
        <taxon>Bacillales</taxon>
        <taxon>Bacillaceae</taxon>
        <taxon>Caldalkalibacillus</taxon>
    </lineage>
</organism>
<keyword evidence="8" id="KW-1185">Reference proteome</keyword>
<keyword evidence="3 6" id="KW-0812">Transmembrane</keyword>
<comment type="caution">
    <text evidence="7">The sequence shown here is derived from an EMBL/GenBank/DDBJ whole genome shotgun (WGS) entry which is preliminary data.</text>
</comment>
<keyword evidence="5 6" id="KW-0472">Membrane</keyword>
<feature type="transmembrane region" description="Helical" evidence="6">
    <location>
        <begin position="330"/>
        <end position="351"/>
    </location>
</feature>
<dbReference type="Gene3D" id="1.20.1250.20">
    <property type="entry name" value="MFS general substrate transporter like domains"/>
    <property type="match status" value="1"/>
</dbReference>
<evidence type="ECO:0000256" key="6">
    <source>
        <dbReference type="SAM" id="Phobius"/>
    </source>
</evidence>
<evidence type="ECO:0000313" key="7">
    <source>
        <dbReference type="EMBL" id="MDQ0168460.1"/>
    </source>
</evidence>
<feature type="transmembrane region" description="Helical" evidence="6">
    <location>
        <begin position="73"/>
        <end position="94"/>
    </location>
</feature>
<proteinExistence type="predicted"/>
<evidence type="ECO:0000256" key="2">
    <source>
        <dbReference type="ARBA" id="ARBA00022475"/>
    </source>
</evidence>
<gene>
    <name evidence="7" type="ORF">J2S11_004422</name>
</gene>
<sequence length="442" mass="47470">MGIFKNRNFSLMFVGRLVSNIGGSLYAVAAMLLIYDLGGSTFYTGLAGFLSILPRIVEFCSGPLIDRIPIRSLLIRTQMIQSVLLLIIPLAAMFNFLSVALVLIITPIISTFNVLIYPAQMAALPKVLPEKDLTKGNSLFTIAYQGVDISFNGIAGILFVMIGPFALYLANSAAFLVGAILFSFIRLTQKSDSSSEKKSLSTDSSTVEAVTKQKRNMKESLDRYIHDLKEGVSVIVGSFFAKILAGVIILNFVSAATFAVFPEFGLEIGGTEYVGFLLVASAVGSLAGALIAPVLKLERFPLGKMYTVGYLFAGTCWALAAWAPTGWMTLVLYAIAWIPAGALNIVILTALQKIVPKHLMGRVFTAATSLSGIAAPIGHLFGGSLGVWTGSIFIVTLCGSIVILVALYWLVDPECRNLPATENMSEDDLPMNRLPVGQQVTT</sequence>
<dbReference type="EMBL" id="JAUSTY010000033">
    <property type="protein sequence ID" value="MDQ0168460.1"/>
    <property type="molecule type" value="Genomic_DNA"/>
</dbReference>
<dbReference type="CDD" id="cd06173">
    <property type="entry name" value="MFS_MefA_like"/>
    <property type="match status" value="1"/>
</dbReference>
<dbReference type="InterPro" id="IPR036259">
    <property type="entry name" value="MFS_trans_sf"/>
</dbReference>
<feature type="transmembrane region" description="Helical" evidence="6">
    <location>
        <begin position="12"/>
        <end position="35"/>
    </location>
</feature>
<feature type="transmembrane region" description="Helical" evidence="6">
    <location>
        <begin position="307"/>
        <end position="324"/>
    </location>
</feature>
<dbReference type="InterPro" id="IPR011701">
    <property type="entry name" value="MFS"/>
</dbReference>